<evidence type="ECO:0000256" key="2">
    <source>
        <dbReference type="ARBA" id="ARBA00023125"/>
    </source>
</evidence>
<reference evidence="4" key="1">
    <citation type="submission" date="2022-12" db="EMBL/GenBank/DDBJ databases">
        <authorList>
            <person name="Voronina O.L."/>
            <person name="Kunda M.S."/>
            <person name="Ryzhova N."/>
            <person name="Aksenova E.I."/>
        </authorList>
    </citation>
    <scope>NUCLEOTIDE SEQUENCE</scope>
    <source>
        <strain evidence="4">SCCH136:Ach223948</strain>
    </source>
</reference>
<dbReference type="PANTHER" id="PTHR30349">
    <property type="entry name" value="PHAGE INTEGRASE-RELATED"/>
    <property type="match status" value="1"/>
</dbReference>
<comment type="caution">
    <text evidence="4">The sequence shown here is derived from an EMBL/GenBank/DDBJ whole genome shotgun (WGS) entry which is preliminary data.</text>
</comment>
<dbReference type="Gene3D" id="1.10.150.130">
    <property type="match status" value="1"/>
</dbReference>
<dbReference type="GO" id="GO:0015074">
    <property type="term" value="P:DNA integration"/>
    <property type="evidence" value="ECO:0007669"/>
    <property type="project" value="UniProtKB-KW"/>
</dbReference>
<dbReference type="Proteomes" id="UP001141992">
    <property type="component" value="Unassembled WGS sequence"/>
</dbReference>
<evidence type="ECO:0000313" key="5">
    <source>
        <dbReference type="Proteomes" id="UP001141992"/>
    </source>
</evidence>
<gene>
    <name evidence="4" type="ORF">O9570_00855</name>
</gene>
<evidence type="ECO:0000256" key="1">
    <source>
        <dbReference type="ARBA" id="ARBA00022908"/>
    </source>
</evidence>
<dbReference type="GO" id="GO:0006310">
    <property type="term" value="P:DNA recombination"/>
    <property type="evidence" value="ECO:0007669"/>
    <property type="project" value="UniProtKB-KW"/>
</dbReference>
<dbReference type="InterPro" id="IPR002104">
    <property type="entry name" value="Integrase_catalytic"/>
</dbReference>
<accession>A0A0D6GYY9</accession>
<dbReference type="InterPro" id="IPR050090">
    <property type="entry name" value="Tyrosine_recombinase_XerCD"/>
</dbReference>
<dbReference type="InterPro" id="IPR011010">
    <property type="entry name" value="DNA_brk_join_enz"/>
</dbReference>
<dbReference type="AlphaFoldDB" id="A0A0D6GYY9"/>
<dbReference type="Gene3D" id="1.10.443.10">
    <property type="entry name" value="Intergrase catalytic core"/>
    <property type="match status" value="1"/>
</dbReference>
<dbReference type="Pfam" id="PF00589">
    <property type="entry name" value="Phage_integrase"/>
    <property type="match status" value="1"/>
</dbReference>
<dbReference type="RefSeq" id="WP_024068271.1">
    <property type="nucleotide sequence ID" value="NZ_CP054571.1"/>
</dbReference>
<dbReference type="KEGG" id="axx:ERS451415_01824"/>
<dbReference type="SUPFAM" id="SSF56349">
    <property type="entry name" value="DNA breaking-rejoining enzymes"/>
    <property type="match status" value="1"/>
</dbReference>
<dbReference type="GO" id="GO:0003677">
    <property type="term" value="F:DNA binding"/>
    <property type="evidence" value="ECO:0007669"/>
    <property type="project" value="UniProtKB-KW"/>
</dbReference>
<proteinExistence type="predicted"/>
<dbReference type="eggNOG" id="COG0582">
    <property type="taxonomic scope" value="Bacteria"/>
</dbReference>
<keyword evidence="3" id="KW-0233">DNA recombination</keyword>
<keyword evidence="2" id="KW-0238">DNA-binding</keyword>
<keyword evidence="1" id="KW-0229">DNA integration</keyword>
<protein>
    <submittedName>
        <fullName evidence="4">Tyrosine-type recombinase/integrase</fullName>
    </submittedName>
</protein>
<organism evidence="4 5">
    <name type="scientific">Alcaligenes xylosoxydans xylosoxydans</name>
    <name type="common">Achromobacter xylosoxidans</name>
    <dbReference type="NCBI Taxonomy" id="85698"/>
    <lineage>
        <taxon>Bacteria</taxon>
        <taxon>Pseudomonadati</taxon>
        <taxon>Pseudomonadota</taxon>
        <taxon>Betaproteobacteria</taxon>
        <taxon>Burkholderiales</taxon>
        <taxon>Alcaligenaceae</taxon>
        <taxon>Achromobacter</taxon>
    </lineage>
</organism>
<dbReference type="EMBL" id="JAPZVI010000001">
    <property type="protein sequence ID" value="MCZ8399976.1"/>
    <property type="molecule type" value="Genomic_DNA"/>
</dbReference>
<dbReference type="PROSITE" id="PS51898">
    <property type="entry name" value="TYR_RECOMBINASE"/>
    <property type="match status" value="1"/>
</dbReference>
<name>A0A0D6GYY9_ALCXX</name>
<dbReference type="PANTHER" id="PTHR30349:SF94">
    <property type="entry name" value="INTEGRASE_RECOMBINASE HI_1414-RELATED"/>
    <property type="match status" value="1"/>
</dbReference>
<dbReference type="InterPro" id="IPR013762">
    <property type="entry name" value="Integrase-like_cat_sf"/>
</dbReference>
<sequence>MKPWTRRQPRRKPAPTLAEALARYLLEVSATKKGHTSEQSIARIWRATRLAIRPVDRIRSSDLTELRDEWLKDRAPATVVRRMAFLSHVYTVIRKDWGFDQLANPVQLVRRPAVDDARDRRLFDRITLRGLSEDDCPRKELEWIIRATRSAELPTILTVAKETGMRRSEVVGIQREHLDLMHGVVHLPHTKNGRARDVPLTPRAREALRRWVTGKPMRGRIFAMQPGSVTRAFIRARRRARSRYEGMCRHYGRRPNPAYFRDLRFHDLRHEGTSQLATVFQIHELAKVNGNVDTRMLLRYYHPHGRELAQKLARSQLGRRQLEEMRREREIELDTLPLAA</sequence>
<dbReference type="InterPro" id="IPR010998">
    <property type="entry name" value="Integrase_recombinase_N"/>
</dbReference>
<evidence type="ECO:0000256" key="3">
    <source>
        <dbReference type="ARBA" id="ARBA00023172"/>
    </source>
</evidence>
<evidence type="ECO:0000313" key="4">
    <source>
        <dbReference type="EMBL" id="MCZ8399976.1"/>
    </source>
</evidence>